<evidence type="ECO:0000313" key="2">
    <source>
        <dbReference type="Proteomes" id="UP000007755"/>
    </source>
</evidence>
<proteinExistence type="predicted"/>
<keyword evidence="2" id="KW-1185">Reference proteome</keyword>
<dbReference type="EMBL" id="GL888070">
    <property type="protein sequence ID" value="EGI68237.1"/>
    <property type="molecule type" value="Genomic_DNA"/>
</dbReference>
<reference evidence="1" key="1">
    <citation type="submission" date="2011-02" db="EMBL/GenBank/DDBJ databases">
        <title>The genome of the leaf-cutting ant Acromyrmex echinatior suggests key adaptations to social evolution and fungus farming.</title>
        <authorList>
            <person name="Nygaard S."/>
            <person name="Zhang G."/>
        </authorList>
    </citation>
    <scope>NUCLEOTIDE SEQUENCE</scope>
</reference>
<evidence type="ECO:0000313" key="1">
    <source>
        <dbReference type="EMBL" id="EGI68237.1"/>
    </source>
</evidence>
<name>F4WCQ7_ACREC</name>
<dbReference type="AlphaFoldDB" id="F4WCQ7"/>
<sequence>MNVTILLRLTGGILRCQLFPKVLLNHVMQGVFGNCSEEGFLTAATFLSTYYQKHFLLLQCNP</sequence>
<protein>
    <submittedName>
        <fullName evidence="1">Uncharacterized protein</fullName>
    </submittedName>
</protein>
<gene>
    <name evidence="1" type="ORF">G5I_03333</name>
</gene>
<dbReference type="Proteomes" id="UP000007755">
    <property type="component" value="Unassembled WGS sequence"/>
</dbReference>
<dbReference type="InParanoid" id="F4WCQ7"/>
<organism evidence="2">
    <name type="scientific">Acromyrmex echinatior</name>
    <name type="common">Panamanian leafcutter ant</name>
    <name type="synonym">Acromyrmex octospinosus echinatior</name>
    <dbReference type="NCBI Taxonomy" id="103372"/>
    <lineage>
        <taxon>Eukaryota</taxon>
        <taxon>Metazoa</taxon>
        <taxon>Ecdysozoa</taxon>
        <taxon>Arthropoda</taxon>
        <taxon>Hexapoda</taxon>
        <taxon>Insecta</taxon>
        <taxon>Pterygota</taxon>
        <taxon>Neoptera</taxon>
        <taxon>Endopterygota</taxon>
        <taxon>Hymenoptera</taxon>
        <taxon>Apocrita</taxon>
        <taxon>Aculeata</taxon>
        <taxon>Formicoidea</taxon>
        <taxon>Formicidae</taxon>
        <taxon>Myrmicinae</taxon>
        <taxon>Acromyrmex</taxon>
    </lineage>
</organism>
<accession>F4WCQ7</accession>